<keyword evidence="2" id="KW-1185">Reference proteome</keyword>
<dbReference type="EMBL" id="CDNC01000001">
    <property type="protein sequence ID" value="CEM60578.1"/>
    <property type="molecule type" value="Genomic_DNA"/>
</dbReference>
<evidence type="ECO:0000313" key="2">
    <source>
        <dbReference type="Proteomes" id="UP000042527"/>
    </source>
</evidence>
<gene>
    <name evidence="1" type="ORF">TPHV1_10246</name>
</gene>
<organism evidence="1 2">
    <name type="scientific">Treponema phagedenis</name>
    <dbReference type="NCBI Taxonomy" id="162"/>
    <lineage>
        <taxon>Bacteria</taxon>
        <taxon>Pseudomonadati</taxon>
        <taxon>Spirochaetota</taxon>
        <taxon>Spirochaetia</taxon>
        <taxon>Spirochaetales</taxon>
        <taxon>Treponemataceae</taxon>
        <taxon>Treponema</taxon>
    </lineage>
</organism>
<name>A0A0B7GQ84_TREPH</name>
<dbReference type="Proteomes" id="UP000042527">
    <property type="component" value="Unassembled WGS sequence"/>
</dbReference>
<protein>
    <submittedName>
        <fullName evidence="1">Uncharacterized protein</fullName>
    </submittedName>
</protein>
<proteinExistence type="predicted"/>
<dbReference type="AlphaFoldDB" id="A0A0B7GQ84"/>
<accession>A0A0B7GQ84</accession>
<reference evidence="2" key="1">
    <citation type="submission" date="2015-01" db="EMBL/GenBank/DDBJ databases">
        <authorList>
            <person name="Manzoor Shahid"/>
            <person name="Zubair Saima"/>
        </authorList>
    </citation>
    <scope>NUCLEOTIDE SEQUENCE [LARGE SCALE GENOMIC DNA]</scope>
    <source>
        <strain evidence="2">V1</strain>
    </source>
</reference>
<dbReference type="RefSeq" id="WP_044634275.1">
    <property type="nucleotide sequence ID" value="NZ_CDNC01000001.1"/>
</dbReference>
<evidence type="ECO:0000313" key="1">
    <source>
        <dbReference type="EMBL" id="CEM60578.1"/>
    </source>
</evidence>
<sequence length="86" mass="9740">MKATFKENTFSLYDPRMLGGNTGVTIFHTYTTQGDIIHAKVTGFQRDGSDKIMPPPIDKTADVSYSIKDDILTLNYEPVTYILHKR</sequence>